<dbReference type="EMBL" id="JALNTZ010001205">
    <property type="protein sequence ID" value="KAJ3626957.1"/>
    <property type="molecule type" value="Genomic_DNA"/>
</dbReference>
<dbReference type="PANTHER" id="PTHR10174:SF222">
    <property type="entry name" value="GH10083P-RELATED"/>
    <property type="match status" value="1"/>
</dbReference>
<sequence>MGSNTHLLEVDKDVLELVVKLFNYSSINSFNEDVRKVKEWIKKQPHFPEVMADNKIKNFIILNKGNVERSKEKIENYYNVRSRLPEIFDNIHPKLPYMEKVKESVFFVPLPKLTKEHYRVFFYKIRDVYLAESIEMVHFLRLLWNIQQIRLIEDVTYGDMFVFDGKNTTLQFMLKATPMILYKMMFLLQQLFSNRLKAVYIINAPPFTEKLLAILRSVLKPKLIERIHFCENSDVLVEKIGSEVLPIDYGGKENSLEELQEKLHQKFKEREDYFTQLDKLRINRALKPQTLKNDEMYGLPGNFKNLEID</sequence>
<dbReference type="AlphaFoldDB" id="A0AA38HJ60"/>
<dbReference type="SUPFAM" id="SSF46938">
    <property type="entry name" value="CRAL/TRIO N-terminal domain"/>
    <property type="match status" value="1"/>
</dbReference>
<feature type="domain" description="CRAL-TRIO" evidence="1">
    <location>
        <begin position="149"/>
        <end position="257"/>
    </location>
</feature>
<organism evidence="2 3">
    <name type="scientific">Zophobas morio</name>
    <dbReference type="NCBI Taxonomy" id="2755281"/>
    <lineage>
        <taxon>Eukaryota</taxon>
        <taxon>Metazoa</taxon>
        <taxon>Ecdysozoa</taxon>
        <taxon>Arthropoda</taxon>
        <taxon>Hexapoda</taxon>
        <taxon>Insecta</taxon>
        <taxon>Pterygota</taxon>
        <taxon>Neoptera</taxon>
        <taxon>Endopterygota</taxon>
        <taxon>Coleoptera</taxon>
        <taxon>Polyphaga</taxon>
        <taxon>Cucujiformia</taxon>
        <taxon>Tenebrionidae</taxon>
        <taxon>Zophobas</taxon>
    </lineage>
</organism>
<keyword evidence="3" id="KW-1185">Reference proteome</keyword>
<dbReference type="InterPro" id="IPR036865">
    <property type="entry name" value="CRAL-TRIO_dom_sf"/>
</dbReference>
<dbReference type="PANTHER" id="PTHR10174">
    <property type="entry name" value="ALPHA-TOCOPHEROL TRANSFER PROTEIN-RELATED"/>
    <property type="match status" value="1"/>
</dbReference>
<evidence type="ECO:0000259" key="1">
    <source>
        <dbReference type="PROSITE" id="PS50191"/>
    </source>
</evidence>
<dbReference type="InterPro" id="IPR001251">
    <property type="entry name" value="CRAL-TRIO_dom"/>
</dbReference>
<name>A0AA38HJ60_9CUCU</name>
<comment type="caution">
    <text evidence="2">The sequence shown here is derived from an EMBL/GenBank/DDBJ whole genome shotgun (WGS) entry which is preliminary data.</text>
</comment>
<gene>
    <name evidence="2" type="ORF">Zmor_004093</name>
</gene>
<dbReference type="SUPFAM" id="SSF52087">
    <property type="entry name" value="CRAL/TRIO domain"/>
    <property type="match status" value="1"/>
</dbReference>
<protein>
    <recommendedName>
        <fullName evidence="1">CRAL-TRIO domain-containing protein</fullName>
    </recommendedName>
</protein>
<evidence type="ECO:0000313" key="2">
    <source>
        <dbReference type="EMBL" id="KAJ3626957.1"/>
    </source>
</evidence>
<reference evidence="2" key="1">
    <citation type="journal article" date="2023" name="G3 (Bethesda)">
        <title>Whole genome assemblies of Zophobas morio and Tenebrio molitor.</title>
        <authorList>
            <person name="Kaur S."/>
            <person name="Stinson S.A."/>
            <person name="diCenzo G.C."/>
        </authorList>
    </citation>
    <scope>NUCLEOTIDE SEQUENCE</scope>
    <source>
        <strain evidence="2">QUZm001</strain>
    </source>
</reference>
<dbReference type="CDD" id="cd00170">
    <property type="entry name" value="SEC14"/>
    <property type="match status" value="1"/>
</dbReference>
<dbReference type="GO" id="GO:0016020">
    <property type="term" value="C:membrane"/>
    <property type="evidence" value="ECO:0007669"/>
    <property type="project" value="TreeGrafter"/>
</dbReference>
<dbReference type="InterPro" id="IPR036273">
    <property type="entry name" value="CRAL/TRIO_N_dom_sf"/>
</dbReference>
<dbReference type="Proteomes" id="UP001168821">
    <property type="component" value="Unassembled WGS sequence"/>
</dbReference>
<dbReference type="PRINTS" id="PR00180">
    <property type="entry name" value="CRETINALDHBP"/>
</dbReference>
<dbReference type="Pfam" id="PF00650">
    <property type="entry name" value="CRAL_TRIO"/>
    <property type="match status" value="1"/>
</dbReference>
<dbReference type="SMART" id="SM00516">
    <property type="entry name" value="SEC14"/>
    <property type="match status" value="1"/>
</dbReference>
<evidence type="ECO:0000313" key="3">
    <source>
        <dbReference type="Proteomes" id="UP001168821"/>
    </source>
</evidence>
<dbReference type="PROSITE" id="PS50191">
    <property type="entry name" value="CRAL_TRIO"/>
    <property type="match status" value="1"/>
</dbReference>
<accession>A0AA38HJ60</accession>
<dbReference type="Gene3D" id="3.40.525.10">
    <property type="entry name" value="CRAL-TRIO lipid binding domain"/>
    <property type="match status" value="1"/>
</dbReference>
<dbReference type="GO" id="GO:1902936">
    <property type="term" value="F:phosphatidylinositol bisphosphate binding"/>
    <property type="evidence" value="ECO:0007669"/>
    <property type="project" value="TreeGrafter"/>
</dbReference>
<proteinExistence type="predicted"/>